<evidence type="ECO:0000313" key="4">
    <source>
        <dbReference type="Proteomes" id="UP001465976"/>
    </source>
</evidence>
<keyword evidence="4" id="KW-1185">Reference proteome</keyword>
<evidence type="ECO:0000313" key="2">
    <source>
        <dbReference type="EMBL" id="KAL0575751.1"/>
    </source>
</evidence>
<name>A0ABR3FKB2_9AGAR</name>
<gene>
    <name evidence="3" type="ORF">V5O48_005659</name>
    <name evidence="2" type="ORF">V5O48_006215</name>
    <name evidence="1" type="ORF">V5O48_017290</name>
</gene>
<comment type="caution">
    <text evidence="2">The sequence shown here is derived from an EMBL/GenBank/DDBJ whole genome shotgun (WGS) entry which is preliminary data.</text>
</comment>
<accession>A0ABR3FKB2</accession>
<sequence>MDGLSGLTKYPCTPDIELETLDVSKQATLLKTCPDGEEQPIFLFFRRYAVDREGSASQGGYYKWFTSHHDSTIKTFGVVNHAPFNAIPFSMFKENKTEAISKSIVI</sequence>
<proteinExistence type="predicted"/>
<dbReference type="EMBL" id="JBAHYK010000230">
    <property type="protein sequence ID" value="KAL0576334.1"/>
    <property type="molecule type" value="Genomic_DNA"/>
</dbReference>
<evidence type="ECO:0000313" key="3">
    <source>
        <dbReference type="EMBL" id="KAL0576334.1"/>
    </source>
</evidence>
<organism evidence="2 4">
    <name type="scientific">Marasmius crinis-equi</name>
    <dbReference type="NCBI Taxonomy" id="585013"/>
    <lineage>
        <taxon>Eukaryota</taxon>
        <taxon>Fungi</taxon>
        <taxon>Dikarya</taxon>
        <taxon>Basidiomycota</taxon>
        <taxon>Agaricomycotina</taxon>
        <taxon>Agaricomycetes</taxon>
        <taxon>Agaricomycetidae</taxon>
        <taxon>Agaricales</taxon>
        <taxon>Marasmiineae</taxon>
        <taxon>Marasmiaceae</taxon>
        <taxon>Marasmius</taxon>
    </lineage>
</organism>
<protein>
    <submittedName>
        <fullName evidence="2">Uncharacterized protein</fullName>
    </submittedName>
</protein>
<evidence type="ECO:0000313" key="1">
    <source>
        <dbReference type="EMBL" id="KAL0564747.1"/>
    </source>
</evidence>
<dbReference type="EMBL" id="JBAHYK010002604">
    <property type="protein sequence ID" value="KAL0564747.1"/>
    <property type="molecule type" value="Genomic_DNA"/>
</dbReference>
<reference evidence="2 4" key="1">
    <citation type="submission" date="2024-02" db="EMBL/GenBank/DDBJ databases">
        <title>A draft genome for the cacao thread blight pathogen Marasmius crinis-equi.</title>
        <authorList>
            <person name="Cohen S.P."/>
            <person name="Baruah I.K."/>
            <person name="Amoako-Attah I."/>
            <person name="Bukari Y."/>
            <person name="Meinhardt L.W."/>
            <person name="Bailey B.A."/>
        </authorList>
    </citation>
    <scope>NUCLEOTIDE SEQUENCE [LARGE SCALE GENOMIC DNA]</scope>
    <source>
        <strain evidence="2 4">GH-76</strain>
    </source>
</reference>
<dbReference type="Proteomes" id="UP001465976">
    <property type="component" value="Unassembled WGS sequence"/>
</dbReference>
<dbReference type="EMBL" id="JBAHYK010000277">
    <property type="protein sequence ID" value="KAL0575751.1"/>
    <property type="molecule type" value="Genomic_DNA"/>
</dbReference>